<feature type="compositionally biased region" description="Basic residues" evidence="1">
    <location>
        <begin position="128"/>
        <end position="138"/>
    </location>
</feature>
<comment type="caution">
    <text evidence="2">The sequence shown here is derived from an EMBL/GenBank/DDBJ whole genome shotgun (WGS) entry which is preliminary data.</text>
</comment>
<proteinExistence type="predicted"/>
<dbReference type="EMBL" id="JAACJO010000043">
    <property type="protein sequence ID" value="KAF5345602.1"/>
    <property type="molecule type" value="Genomic_DNA"/>
</dbReference>
<feature type="region of interest" description="Disordered" evidence="1">
    <location>
        <begin position="106"/>
        <end position="146"/>
    </location>
</feature>
<evidence type="ECO:0000313" key="3">
    <source>
        <dbReference type="Proteomes" id="UP000559027"/>
    </source>
</evidence>
<organism evidence="2 3">
    <name type="scientific">Leucocoprinus leucothites</name>
    <dbReference type="NCBI Taxonomy" id="201217"/>
    <lineage>
        <taxon>Eukaryota</taxon>
        <taxon>Fungi</taxon>
        <taxon>Dikarya</taxon>
        <taxon>Basidiomycota</taxon>
        <taxon>Agaricomycotina</taxon>
        <taxon>Agaricomycetes</taxon>
        <taxon>Agaricomycetidae</taxon>
        <taxon>Agaricales</taxon>
        <taxon>Agaricineae</taxon>
        <taxon>Agaricaceae</taxon>
        <taxon>Leucocoprinus</taxon>
    </lineage>
</organism>
<keyword evidence="3" id="KW-1185">Reference proteome</keyword>
<protein>
    <submittedName>
        <fullName evidence="2">Uncharacterized protein</fullName>
    </submittedName>
</protein>
<gene>
    <name evidence="2" type="ORF">D9756_011045</name>
</gene>
<accession>A0A8H5CPJ2</accession>
<reference evidence="2 3" key="1">
    <citation type="journal article" date="2020" name="ISME J.">
        <title>Uncovering the hidden diversity of litter-decomposition mechanisms in mushroom-forming fungi.</title>
        <authorList>
            <person name="Floudas D."/>
            <person name="Bentzer J."/>
            <person name="Ahren D."/>
            <person name="Johansson T."/>
            <person name="Persson P."/>
            <person name="Tunlid A."/>
        </authorList>
    </citation>
    <scope>NUCLEOTIDE SEQUENCE [LARGE SCALE GENOMIC DNA]</scope>
    <source>
        <strain evidence="2 3">CBS 146.42</strain>
    </source>
</reference>
<name>A0A8H5CPJ2_9AGAR</name>
<dbReference type="AlphaFoldDB" id="A0A8H5CPJ2"/>
<sequence>MVHTGRVSLRAPCPAFQPALSVPKNKRLAQQLAYFSGSPSSHLSSVESPRSFPRIQVYPRPELPPHITSNASTLSQAGIPANIHTRKCLKAFLGTEYESVPVLLKDPNGLPPKGPRRVTKPKAAARLTRTRSVSKRKRVATDMTMP</sequence>
<evidence type="ECO:0000256" key="1">
    <source>
        <dbReference type="SAM" id="MobiDB-lite"/>
    </source>
</evidence>
<dbReference type="Proteomes" id="UP000559027">
    <property type="component" value="Unassembled WGS sequence"/>
</dbReference>
<evidence type="ECO:0000313" key="2">
    <source>
        <dbReference type="EMBL" id="KAF5345602.1"/>
    </source>
</evidence>